<feature type="region of interest" description="Disordered" evidence="1">
    <location>
        <begin position="1"/>
        <end position="113"/>
    </location>
</feature>
<feature type="region of interest" description="Disordered" evidence="1">
    <location>
        <begin position="245"/>
        <end position="281"/>
    </location>
</feature>
<proteinExistence type="predicted"/>
<dbReference type="EMBL" id="LLXL01000064">
    <property type="protein sequence ID" value="PKK78906.1"/>
    <property type="molecule type" value="Genomic_DNA"/>
</dbReference>
<feature type="compositionally biased region" description="Basic and acidic residues" evidence="1">
    <location>
        <begin position="63"/>
        <end position="77"/>
    </location>
</feature>
<feature type="compositionally biased region" description="Pro residues" evidence="1">
    <location>
        <begin position="102"/>
        <end position="113"/>
    </location>
</feature>
<dbReference type="VEuPathDB" id="FungiDB:RhiirFUN_001234"/>
<feature type="non-terminal residue" evidence="2">
    <location>
        <position position="1"/>
    </location>
</feature>
<protein>
    <submittedName>
        <fullName evidence="2">Uncharacterized protein</fullName>
    </submittedName>
</protein>
<evidence type="ECO:0000256" key="1">
    <source>
        <dbReference type="SAM" id="MobiDB-lite"/>
    </source>
</evidence>
<comment type="caution">
    <text evidence="2">The sequence shown here is derived from an EMBL/GenBank/DDBJ whole genome shotgun (WGS) entry which is preliminary data.</text>
</comment>
<evidence type="ECO:0000313" key="3">
    <source>
        <dbReference type="Proteomes" id="UP000233469"/>
    </source>
</evidence>
<reference evidence="2 3" key="2">
    <citation type="submission" date="2017-10" db="EMBL/GenBank/DDBJ databases">
        <title>Extensive intraspecific genome diversity in a model arbuscular mycorrhizal fungus.</title>
        <authorList>
            <person name="Chen E.C.H."/>
            <person name="Morin E."/>
            <person name="Baudet D."/>
            <person name="Noel J."/>
            <person name="Ndikumana S."/>
            <person name="Charron P."/>
            <person name="St-Onge C."/>
            <person name="Giorgi J."/>
            <person name="Grigoriev I.V."/>
            <person name="Roux C."/>
            <person name="Martin F.M."/>
            <person name="Corradi N."/>
        </authorList>
    </citation>
    <scope>NUCLEOTIDE SEQUENCE [LARGE SCALE GENOMIC DNA]</scope>
    <source>
        <strain evidence="2 3">C2</strain>
    </source>
</reference>
<organism evidence="2 3">
    <name type="scientific">Rhizophagus irregularis</name>
    <dbReference type="NCBI Taxonomy" id="588596"/>
    <lineage>
        <taxon>Eukaryota</taxon>
        <taxon>Fungi</taxon>
        <taxon>Fungi incertae sedis</taxon>
        <taxon>Mucoromycota</taxon>
        <taxon>Glomeromycotina</taxon>
        <taxon>Glomeromycetes</taxon>
        <taxon>Glomerales</taxon>
        <taxon>Glomeraceae</taxon>
        <taxon>Rhizophagus</taxon>
    </lineage>
</organism>
<dbReference type="Proteomes" id="UP000233469">
    <property type="component" value="Unassembled WGS sequence"/>
</dbReference>
<gene>
    <name evidence="2" type="ORF">RhiirC2_769724</name>
</gene>
<dbReference type="VEuPathDB" id="FungiDB:FUN_023164"/>
<reference evidence="2 3" key="1">
    <citation type="submission" date="2016-04" db="EMBL/GenBank/DDBJ databases">
        <title>Genome analyses suggest a sexual origin of heterokaryosis in a supposedly ancient asexual fungus.</title>
        <authorList>
            <person name="Ropars J."/>
            <person name="Sedzielewska K."/>
            <person name="Noel J."/>
            <person name="Charron P."/>
            <person name="Farinelli L."/>
            <person name="Marton T."/>
            <person name="Kruger M."/>
            <person name="Pelin A."/>
            <person name="Brachmann A."/>
            <person name="Corradi N."/>
        </authorList>
    </citation>
    <scope>NUCLEOTIDE SEQUENCE [LARGE SCALE GENOMIC DNA]</scope>
    <source>
        <strain evidence="2 3">C2</strain>
    </source>
</reference>
<accession>A0A2N1NYF0</accession>
<dbReference type="AlphaFoldDB" id="A0A2N1NYF0"/>
<feature type="compositionally biased region" description="Pro residues" evidence="1">
    <location>
        <begin position="1"/>
        <end position="60"/>
    </location>
</feature>
<name>A0A2N1NYF0_9GLOM</name>
<evidence type="ECO:0000313" key="2">
    <source>
        <dbReference type="EMBL" id="PKK78906.1"/>
    </source>
</evidence>
<sequence length="281" mass="28902">PGPGPKEVPGPGPKEVPGPGPAEVPGPGPKEVPGPGPAEVPGPGPKEVPGPGPAEVPGPGPAKAKEPGPDPAKDPAKDPGVNPLATPVAPNPLSPSSAIPKPENPLGPVPPFPPQEITTCTTSDDPVCSPPGSTPTIVTYTQPGVETPTPPGDNVNLVTTQITSSIYVPSYTTTNSLGQTIIAEPSILLVIQNIAVTEAPVTTVKVSDSTILHDFNSHEVKMIKKQTVMGLTQARSKNLTFDKYVDGDAGRADSDDDEETPNYNYDGLMRKQLNETSRQAG</sequence>
<dbReference type="VEuPathDB" id="FungiDB:RhiirA1_523781"/>